<dbReference type="RefSeq" id="XP_075080025.1">
    <property type="nucleotide sequence ID" value="XM_075223924.1"/>
</dbReference>
<evidence type="ECO:0000313" key="2">
    <source>
        <dbReference type="RefSeq" id="XP_075080025.1"/>
    </source>
</evidence>
<proteinExistence type="predicted"/>
<dbReference type="Proteomes" id="UP000790787">
    <property type="component" value="Chromosome 10"/>
</dbReference>
<sequence>MVFVRLQRYRQMSLKDHYYHKLSSKYFGPFQVMKQIGSVAYQLDLPVHDKIYSTFHVSQLKKHIGAGLVVAELPVALSPHGYIILEPKSILESRLVPKGRRTVIQFLVKWFNCPLEDNTWMDAHSFKQQFPTFVLEHKDF</sequence>
<gene>
    <name evidence="2" type="primary">LOC142165352</name>
</gene>
<evidence type="ECO:0000313" key="1">
    <source>
        <dbReference type="Proteomes" id="UP000790787"/>
    </source>
</evidence>
<organism evidence="1 2">
    <name type="scientific">Nicotiana tabacum</name>
    <name type="common">Common tobacco</name>
    <dbReference type="NCBI Taxonomy" id="4097"/>
    <lineage>
        <taxon>Eukaryota</taxon>
        <taxon>Viridiplantae</taxon>
        <taxon>Streptophyta</taxon>
        <taxon>Embryophyta</taxon>
        <taxon>Tracheophyta</taxon>
        <taxon>Spermatophyta</taxon>
        <taxon>Magnoliopsida</taxon>
        <taxon>eudicotyledons</taxon>
        <taxon>Gunneridae</taxon>
        <taxon>Pentapetalae</taxon>
        <taxon>asterids</taxon>
        <taxon>lamiids</taxon>
        <taxon>Solanales</taxon>
        <taxon>Solanaceae</taxon>
        <taxon>Nicotianoideae</taxon>
        <taxon>Nicotianeae</taxon>
        <taxon>Nicotiana</taxon>
    </lineage>
</organism>
<name>A0AC58S503_TOBAC</name>
<reference evidence="1" key="1">
    <citation type="journal article" date="2014" name="Nat. Commun.">
        <title>The tobacco genome sequence and its comparison with those of tomato and potato.</title>
        <authorList>
            <person name="Sierro N."/>
            <person name="Battey J.N."/>
            <person name="Ouadi S."/>
            <person name="Bakaher N."/>
            <person name="Bovet L."/>
            <person name="Willig A."/>
            <person name="Goepfert S."/>
            <person name="Peitsch M.C."/>
            <person name="Ivanov N.V."/>
        </authorList>
    </citation>
    <scope>NUCLEOTIDE SEQUENCE [LARGE SCALE GENOMIC DNA]</scope>
</reference>
<reference evidence="2" key="2">
    <citation type="submission" date="2025-08" db="UniProtKB">
        <authorList>
            <consortium name="RefSeq"/>
        </authorList>
    </citation>
    <scope>IDENTIFICATION</scope>
    <source>
        <tissue evidence="2">Leaf</tissue>
    </source>
</reference>
<accession>A0AC58S503</accession>
<protein>
    <submittedName>
        <fullName evidence="2">Uncharacterized protein LOC142165352</fullName>
    </submittedName>
</protein>
<keyword evidence="1" id="KW-1185">Reference proteome</keyword>